<dbReference type="AlphaFoldDB" id="A0A7N2MQS7"/>
<dbReference type="Gene3D" id="3.40.50.300">
    <property type="entry name" value="P-loop containing nucleotide triphosphate hydrolases"/>
    <property type="match status" value="1"/>
</dbReference>
<dbReference type="EnsemblPlants" id="QL10p021970:mrna">
    <property type="protein sequence ID" value="QL10p021970:mrna"/>
    <property type="gene ID" value="QL10p021970"/>
</dbReference>
<evidence type="ECO:0000256" key="1">
    <source>
        <dbReference type="ARBA" id="ARBA00022821"/>
    </source>
</evidence>
<accession>A0A7N2MQS7</accession>
<dbReference type="Pfam" id="PF00931">
    <property type="entry name" value="NB-ARC"/>
    <property type="match status" value="1"/>
</dbReference>
<dbReference type="Gramene" id="QL10p021970:mrna">
    <property type="protein sequence ID" value="QL10p021970:mrna"/>
    <property type="gene ID" value="QL10p021970"/>
</dbReference>
<dbReference type="InterPro" id="IPR002182">
    <property type="entry name" value="NB-ARC"/>
</dbReference>
<name>A0A7N2MQS7_QUELO</name>
<dbReference type="PANTHER" id="PTHR36766">
    <property type="entry name" value="PLANT BROAD-SPECTRUM MILDEW RESISTANCE PROTEIN RPW8"/>
    <property type="match status" value="1"/>
</dbReference>
<proteinExistence type="predicted"/>
<reference evidence="3 4" key="1">
    <citation type="journal article" date="2016" name="G3 (Bethesda)">
        <title>First Draft Assembly and Annotation of the Genome of a California Endemic Oak Quercus lobata Nee (Fagaceae).</title>
        <authorList>
            <person name="Sork V.L."/>
            <person name="Fitz-Gibbon S.T."/>
            <person name="Puiu D."/>
            <person name="Crepeau M."/>
            <person name="Gugger P.F."/>
            <person name="Sherman R."/>
            <person name="Stevens K."/>
            <person name="Langley C.H."/>
            <person name="Pellegrini M."/>
            <person name="Salzberg S.L."/>
        </authorList>
    </citation>
    <scope>NUCLEOTIDE SEQUENCE [LARGE SCALE GENOMIC DNA]</scope>
    <source>
        <strain evidence="3 4">cv. SW786</strain>
    </source>
</reference>
<keyword evidence="4" id="KW-1185">Reference proteome</keyword>
<organism evidence="3 4">
    <name type="scientific">Quercus lobata</name>
    <name type="common">Valley oak</name>
    <dbReference type="NCBI Taxonomy" id="97700"/>
    <lineage>
        <taxon>Eukaryota</taxon>
        <taxon>Viridiplantae</taxon>
        <taxon>Streptophyta</taxon>
        <taxon>Embryophyta</taxon>
        <taxon>Tracheophyta</taxon>
        <taxon>Spermatophyta</taxon>
        <taxon>Magnoliopsida</taxon>
        <taxon>eudicotyledons</taxon>
        <taxon>Gunneridae</taxon>
        <taxon>Pentapetalae</taxon>
        <taxon>rosids</taxon>
        <taxon>fabids</taxon>
        <taxon>Fagales</taxon>
        <taxon>Fagaceae</taxon>
        <taxon>Quercus</taxon>
    </lineage>
</organism>
<evidence type="ECO:0000313" key="3">
    <source>
        <dbReference type="EnsemblPlants" id="QL10p021970:mrna"/>
    </source>
</evidence>
<feature type="domain" description="NB-ARC" evidence="2">
    <location>
        <begin position="168"/>
        <end position="204"/>
    </location>
</feature>
<protein>
    <recommendedName>
        <fullName evidence="2">NB-ARC domain-containing protein</fullName>
    </recommendedName>
</protein>
<sequence>MAAELVREAFLSATLQMLFDRMASQEVVKFIRGRKVPATLLTKLKTWCLTLSKDAVYHTEDLLDEIATEALRCQVEADFVTSTSKVRNFISTSFDRSGRKLESKIQEVLEKLEYLALQKNVIGLREGVEGRSSHRVPTTSLVDPETIIYGRDDDEKAIVNLLLSKDVASNNQSGVIPIVGVGGVGKTTLARHIYNNQKIIEHFSLLEHGFVFQKNLTFLR</sequence>
<dbReference type="Proteomes" id="UP000594261">
    <property type="component" value="Chromosome 10"/>
</dbReference>
<dbReference type="GO" id="GO:0006952">
    <property type="term" value="P:defense response"/>
    <property type="evidence" value="ECO:0007669"/>
    <property type="project" value="UniProtKB-KW"/>
</dbReference>
<dbReference type="PANTHER" id="PTHR36766:SF31">
    <property type="entry name" value="DISEASE RESISTANCE RPP13-LIKE PROTEIN 1"/>
    <property type="match status" value="1"/>
</dbReference>
<evidence type="ECO:0000313" key="4">
    <source>
        <dbReference type="Proteomes" id="UP000594261"/>
    </source>
</evidence>
<dbReference type="SUPFAM" id="SSF52540">
    <property type="entry name" value="P-loop containing nucleoside triphosphate hydrolases"/>
    <property type="match status" value="1"/>
</dbReference>
<dbReference type="GO" id="GO:0043531">
    <property type="term" value="F:ADP binding"/>
    <property type="evidence" value="ECO:0007669"/>
    <property type="project" value="InterPro"/>
</dbReference>
<dbReference type="EMBL" id="LRBV02000010">
    <property type="status" value="NOT_ANNOTATED_CDS"/>
    <property type="molecule type" value="Genomic_DNA"/>
</dbReference>
<evidence type="ECO:0000259" key="2">
    <source>
        <dbReference type="Pfam" id="PF00931"/>
    </source>
</evidence>
<reference evidence="3" key="2">
    <citation type="submission" date="2021-01" db="UniProtKB">
        <authorList>
            <consortium name="EnsemblPlants"/>
        </authorList>
    </citation>
    <scope>IDENTIFICATION</scope>
</reference>
<keyword evidence="1" id="KW-0611">Plant defense</keyword>
<dbReference type="InterPro" id="IPR027417">
    <property type="entry name" value="P-loop_NTPase"/>
</dbReference>
<dbReference type="InParanoid" id="A0A7N2MQS7"/>
<dbReference type="OMA" id="NIAYRIR"/>